<protein>
    <submittedName>
        <fullName evidence="12">CCA-adding enzyme</fullName>
        <ecNumber evidence="12">2.7.7.72</ecNumber>
    </submittedName>
</protein>
<keyword evidence="8" id="KW-0067">ATP-binding</keyword>
<keyword evidence="4 12" id="KW-0548">Nucleotidyltransferase</keyword>
<dbReference type="Pfam" id="PF01966">
    <property type="entry name" value="HD"/>
    <property type="match status" value="1"/>
</dbReference>
<dbReference type="GO" id="GO:0004810">
    <property type="term" value="F:CCA tRNA nucleotidyltransferase activity"/>
    <property type="evidence" value="ECO:0007669"/>
    <property type="project" value="UniProtKB-EC"/>
</dbReference>
<dbReference type="GO" id="GO:0046872">
    <property type="term" value="F:metal ion binding"/>
    <property type="evidence" value="ECO:0007669"/>
    <property type="project" value="UniProtKB-KW"/>
</dbReference>
<keyword evidence="7" id="KW-0692">RNA repair</keyword>
<dbReference type="Gene3D" id="3.30.460.10">
    <property type="entry name" value="Beta Polymerase, domain 2"/>
    <property type="match status" value="1"/>
</dbReference>
<keyword evidence="6" id="KW-0547">Nucleotide-binding</keyword>
<dbReference type="CDD" id="cd05398">
    <property type="entry name" value="NT_ClassII-CCAase"/>
    <property type="match status" value="1"/>
</dbReference>
<dbReference type="GO" id="GO:0005524">
    <property type="term" value="F:ATP binding"/>
    <property type="evidence" value="ECO:0007669"/>
    <property type="project" value="UniProtKB-KW"/>
</dbReference>
<sequence length="529" mass="60768">MRDRMPVSASIRWISHRVSVCQGRIRVKLHSASREPIPRPRYAGTQKVHRDLWLPERDGVNFEVWPEAIELGRMFAEEGYELALVGGPVRDLLLHRKSHDLDFCTSARPEQFEHILRRFGRDGFWDMGRKFGTLGAMRRREDGTEVKVEVTTYRSDTYDPDSRKPEVNYGDTLEGDLSRRDFTVNAMALRVPDLEFVDPFGGANDLVKGVLRTPVNPRQSFDDDPLRMMRAVRFVAQLGFRIEPETAEALSDMVERIDIVSAERVRDELTKLLLSDRPRAGIEALVDSGLADIVFPEIPALQLEIDEHHRHKDVFEHTMIVVDRAVALETGPDGPVPAPDLTLRLAALMHDIGKPKTRRFEPGGKVSFHHHDAVGAKMTRKRLKALRFDHHMIEDVSELVNLHLRFHGYVEEPWTDSAVRRYVKDAGPLYERLNRLTRADATTQNRRKAMIFSSAMDEMEQRVRDLKKKEDFDAIRPDLNGDEIMQLLGIEPGPMVGRAYKHMLEYRLDNGPVEHDVAVAELNRWYAEQ</sequence>
<dbReference type="InterPro" id="IPR003607">
    <property type="entry name" value="HD/PDEase_dom"/>
</dbReference>
<name>A0A6N2UNF4_9BIFI</name>
<dbReference type="CDD" id="cd00077">
    <property type="entry name" value="HDc"/>
    <property type="match status" value="1"/>
</dbReference>
<dbReference type="PANTHER" id="PTHR47545:SF1">
    <property type="entry name" value="MULTIFUNCTIONAL CCA PROTEIN"/>
    <property type="match status" value="1"/>
</dbReference>
<evidence type="ECO:0000256" key="2">
    <source>
        <dbReference type="ARBA" id="ARBA00022679"/>
    </source>
</evidence>
<keyword evidence="10" id="KW-0694">RNA-binding</keyword>
<dbReference type="EC" id="2.7.7.72" evidence="12"/>
<evidence type="ECO:0000256" key="3">
    <source>
        <dbReference type="ARBA" id="ARBA00022694"/>
    </source>
</evidence>
<reference evidence="12" key="1">
    <citation type="submission" date="2019-11" db="EMBL/GenBank/DDBJ databases">
        <authorList>
            <person name="Feng L."/>
        </authorList>
    </citation>
    <scope>NUCLEOTIDE SEQUENCE</scope>
    <source>
        <strain evidence="12">BdentiumLFYP24</strain>
    </source>
</reference>
<dbReference type="Gene3D" id="1.10.3090.10">
    <property type="entry name" value="cca-adding enzyme, domain 2"/>
    <property type="match status" value="1"/>
</dbReference>
<feature type="domain" description="HD/PDEase" evidence="11">
    <location>
        <begin position="310"/>
        <end position="471"/>
    </location>
</feature>
<dbReference type="GO" id="GO:0042245">
    <property type="term" value="P:RNA repair"/>
    <property type="evidence" value="ECO:0007669"/>
    <property type="project" value="UniProtKB-KW"/>
</dbReference>
<evidence type="ECO:0000256" key="4">
    <source>
        <dbReference type="ARBA" id="ARBA00022695"/>
    </source>
</evidence>
<accession>A0A6N2UNF4</accession>
<dbReference type="FunFam" id="1.10.3090.10:FF:000002">
    <property type="entry name" value="CCA tRNA nucleotidyltransferase"/>
    <property type="match status" value="1"/>
</dbReference>
<evidence type="ECO:0000259" key="11">
    <source>
        <dbReference type="SMART" id="SM00471"/>
    </source>
</evidence>
<evidence type="ECO:0000256" key="8">
    <source>
        <dbReference type="ARBA" id="ARBA00022840"/>
    </source>
</evidence>
<dbReference type="SMART" id="SM00471">
    <property type="entry name" value="HDc"/>
    <property type="match status" value="1"/>
</dbReference>
<organism evidence="12">
    <name type="scientific">Bifidobacterium dentium</name>
    <dbReference type="NCBI Taxonomy" id="1689"/>
    <lineage>
        <taxon>Bacteria</taxon>
        <taxon>Bacillati</taxon>
        <taxon>Actinomycetota</taxon>
        <taxon>Actinomycetes</taxon>
        <taxon>Bifidobacteriales</taxon>
        <taxon>Bifidobacteriaceae</taxon>
        <taxon>Bifidobacterium</taxon>
    </lineage>
</organism>
<dbReference type="InterPro" id="IPR006675">
    <property type="entry name" value="HDIG_dom"/>
</dbReference>
<evidence type="ECO:0000256" key="1">
    <source>
        <dbReference type="ARBA" id="ARBA00001946"/>
    </source>
</evidence>
<dbReference type="InterPro" id="IPR006674">
    <property type="entry name" value="HD_domain"/>
</dbReference>
<dbReference type="NCBIfam" id="TIGR00277">
    <property type="entry name" value="HDIG"/>
    <property type="match status" value="1"/>
</dbReference>
<evidence type="ECO:0000256" key="7">
    <source>
        <dbReference type="ARBA" id="ARBA00022800"/>
    </source>
</evidence>
<dbReference type="GO" id="GO:0003723">
    <property type="term" value="F:RNA binding"/>
    <property type="evidence" value="ECO:0007669"/>
    <property type="project" value="UniProtKB-KW"/>
</dbReference>
<keyword evidence="9" id="KW-0460">Magnesium</keyword>
<evidence type="ECO:0000256" key="5">
    <source>
        <dbReference type="ARBA" id="ARBA00022723"/>
    </source>
</evidence>
<dbReference type="NCBIfam" id="TIGR02692">
    <property type="entry name" value="tRNA_CCA_actino"/>
    <property type="match status" value="1"/>
</dbReference>
<keyword evidence="3" id="KW-0819">tRNA processing</keyword>
<dbReference type="InterPro" id="IPR032828">
    <property type="entry name" value="PolyA_RNA-bd"/>
</dbReference>
<evidence type="ECO:0000313" key="12">
    <source>
        <dbReference type="EMBL" id="VYT16656.1"/>
    </source>
</evidence>
<dbReference type="Pfam" id="PF12627">
    <property type="entry name" value="PolyA_pol_RNAbd"/>
    <property type="match status" value="1"/>
</dbReference>
<dbReference type="PANTHER" id="PTHR47545">
    <property type="entry name" value="MULTIFUNCTIONAL CCA PROTEIN"/>
    <property type="match status" value="1"/>
</dbReference>
<dbReference type="EMBL" id="CACRSP010000009">
    <property type="protein sequence ID" value="VYT16656.1"/>
    <property type="molecule type" value="Genomic_DNA"/>
</dbReference>
<dbReference type="InterPro" id="IPR014065">
    <property type="entry name" value="tRNA_adenylyltransferase"/>
</dbReference>
<keyword evidence="5" id="KW-0479">Metal-binding</keyword>
<dbReference type="AlphaFoldDB" id="A0A6N2UNF4"/>
<evidence type="ECO:0000256" key="10">
    <source>
        <dbReference type="ARBA" id="ARBA00022884"/>
    </source>
</evidence>
<evidence type="ECO:0000256" key="6">
    <source>
        <dbReference type="ARBA" id="ARBA00022741"/>
    </source>
</evidence>
<dbReference type="SUPFAM" id="SSF81301">
    <property type="entry name" value="Nucleotidyltransferase"/>
    <property type="match status" value="1"/>
</dbReference>
<dbReference type="InterPro" id="IPR043519">
    <property type="entry name" value="NT_sf"/>
</dbReference>
<dbReference type="InterPro" id="IPR050124">
    <property type="entry name" value="tRNA_CCA-adding_enzyme"/>
</dbReference>
<evidence type="ECO:0000256" key="9">
    <source>
        <dbReference type="ARBA" id="ARBA00022842"/>
    </source>
</evidence>
<gene>
    <name evidence="12" type="primary">cca</name>
    <name evidence="12" type="ORF">BDLFYP24_00364</name>
</gene>
<dbReference type="Pfam" id="PF01743">
    <property type="entry name" value="PolyA_pol"/>
    <property type="match status" value="1"/>
</dbReference>
<keyword evidence="2 12" id="KW-0808">Transferase</keyword>
<dbReference type="InterPro" id="IPR002646">
    <property type="entry name" value="PolA_pol_head_dom"/>
</dbReference>
<comment type="cofactor">
    <cofactor evidence="1">
        <name>Mg(2+)</name>
        <dbReference type="ChEBI" id="CHEBI:18420"/>
    </cofactor>
</comment>
<dbReference type="SUPFAM" id="SSF81891">
    <property type="entry name" value="Poly A polymerase C-terminal region-like"/>
    <property type="match status" value="1"/>
</dbReference>
<proteinExistence type="predicted"/>
<dbReference type="GO" id="GO:0008033">
    <property type="term" value="P:tRNA processing"/>
    <property type="evidence" value="ECO:0007669"/>
    <property type="project" value="UniProtKB-KW"/>
</dbReference>